<accession>A0ABV0MRJ5</accession>
<evidence type="ECO:0000256" key="6">
    <source>
        <dbReference type="SAM" id="SignalP"/>
    </source>
</evidence>
<keyword evidence="8" id="KW-1185">Reference proteome</keyword>
<feature type="signal peptide" evidence="6">
    <location>
        <begin position="1"/>
        <end position="19"/>
    </location>
</feature>
<comment type="caution">
    <text evidence="7">The sequence shown here is derived from an EMBL/GenBank/DDBJ whole genome shotgun (WGS) entry which is preliminary data.</text>
</comment>
<keyword evidence="6" id="KW-0732">Signal</keyword>
<evidence type="ECO:0000313" key="7">
    <source>
        <dbReference type="EMBL" id="MEQ2161734.1"/>
    </source>
</evidence>
<dbReference type="Pfam" id="PF00002">
    <property type="entry name" value="7tm_2"/>
    <property type="match status" value="1"/>
</dbReference>
<feature type="non-terminal residue" evidence="7">
    <location>
        <position position="1"/>
    </location>
</feature>
<dbReference type="EMBL" id="JAHRIO010010806">
    <property type="protein sequence ID" value="MEQ2161734.1"/>
    <property type="molecule type" value="Genomic_DNA"/>
</dbReference>
<dbReference type="InterPro" id="IPR000832">
    <property type="entry name" value="GPCR_2_secretin-like"/>
</dbReference>
<keyword evidence="3" id="KW-1133">Transmembrane helix</keyword>
<dbReference type="PANTHER" id="PTHR45620:SF12">
    <property type="entry name" value="PITUITARY ADENYLATE CYCLASE-ACTIVATING POLYPEPTIDE TYPE I RECEPTOR"/>
    <property type="match status" value="1"/>
</dbReference>
<feature type="compositionally biased region" description="Polar residues" evidence="5">
    <location>
        <begin position="186"/>
        <end position="200"/>
    </location>
</feature>
<feature type="chain" id="PRO_5047497105" evidence="6">
    <location>
        <begin position="20"/>
        <end position="200"/>
    </location>
</feature>
<evidence type="ECO:0000256" key="2">
    <source>
        <dbReference type="ARBA" id="ARBA00022692"/>
    </source>
</evidence>
<protein>
    <submittedName>
        <fullName evidence="7">Uncharacterized protein</fullName>
    </submittedName>
</protein>
<sequence length="200" mass="21516">INFVLFIGIIVILVQKLQSPDIGGNESSIYLRLARSTLLLIPLFGIHYTVFAFSPENVSKRERLVFELGLCGGCPLLLPERRGAIGNQEEMAQLDGEQVLCCGPEAPASFAGKQWGERGDTAVHPQQEQLADPNVQPAGRDPSHLSGHCGDASTGPAAADPNPPTLVPMTNLTDPFFNTDPDESTMETQLNSSDPKQPLV</sequence>
<organism evidence="7 8">
    <name type="scientific">Goodea atripinnis</name>
    <dbReference type="NCBI Taxonomy" id="208336"/>
    <lineage>
        <taxon>Eukaryota</taxon>
        <taxon>Metazoa</taxon>
        <taxon>Chordata</taxon>
        <taxon>Craniata</taxon>
        <taxon>Vertebrata</taxon>
        <taxon>Euteleostomi</taxon>
        <taxon>Actinopterygii</taxon>
        <taxon>Neopterygii</taxon>
        <taxon>Teleostei</taxon>
        <taxon>Neoteleostei</taxon>
        <taxon>Acanthomorphata</taxon>
        <taxon>Ovalentaria</taxon>
        <taxon>Atherinomorphae</taxon>
        <taxon>Cyprinodontiformes</taxon>
        <taxon>Goodeidae</taxon>
        <taxon>Goodea</taxon>
    </lineage>
</organism>
<reference evidence="7 8" key="1">
    <citation type="submission" date="2021-06" db="EMBL/GenBank/DDBJ databases">
        <authorList>
            <person name="Palmer J.M."/>
        </authorList>
    </citation>
    <scope>NUCLEOTIDE SEQUENCE [LARGE SCALE GENOMIC DNA]</scope>
    <source>
        <strain evidence="7 8">GA_2019</strain>
        <tissue evidence="7">Muscle</tissue>
    </source>
</reference>
<evidence type="ECO:0000256" key="1">
    <source>
        <dbReference type="ARBA" id="ARBA00004141"/>
    </source>
</evidence>
<evidence type="ECO:0000256" key="4">
    <source>
        <dbReference type="ARBA" id="ARBA00023136"/>
    </source>
</evidence>
<dbReference type="InterPro" id="IPR050332">
    <property type="entry name" value="GPCR_2"/>
</dbReference>
<evidence type="ECO:0000313" key="8">
    <source>
        <dbReference type="Proteomes" id="UP001476798"/>
    </source>
</evidence>
<gene>
    <name evidence="7" type="ORF">GOODEAATRI_012562</name>
</gene>
<comment type="subcellular location">
    <subcellularLocation>
        <location evidence="1">Membrane</location>
        <topology evidence="1">Multi-pass membrane protein</topology>
    </subcellularLocation>
</comment>
<keyword evidence="2" id="KW-0812">Transmembrane</keyword>
<dbReference type="PANTHER" id="PTHR45620">
    <property type="entry name" value="PDF RECEPTOR-LIKE PROTEIN-RELATED"/>
    <property type="match status" value="1"/>
</dbReference>
<dbReference type="Gene3D" id="1.20.1070.10">
    <property type="entry name" value="Rhodopsin 7-helix transmembrane proteins"/>
    <property type="match status" value="1"/>
</dbReference>
<name>A0ABV0MRJ5_9TELE</name>
<keyword evidence="4" id="KW-0472">Membrane</keyword>
<feature type="region of interest" description="Disordered" evidence="5">
    <location>
        <begin position="132"/>
        <end position="200"/>
    </location>
</feature>
<dbReference type="Proteomes" id="UP001476798">
    <property type="component" value="Unassembled WGS sequence"/>
</dbReference>
<evidence type="ECO:0000256" key="3">
    <source>
        <dbReference type="ARBA" id="ARBA00022989"/>
    </source>
</evidence>
<proteinExistence type="predicted"/>
<evidence type="ECO:0000256" key="5">
    <source>
        <dbReference type="SAM" id="MobiDB-lite"/>
    </source>
</evidence>